<evidence type="ECO:0000313" key="2">
    <source>
        <dbReference type="Proteomes" id="UP000789525"/>
    </source>
</evidence>
<protein>
    <submittedName>
        <fullName evidence="1">4168_t:CDS:1</fullName>
    </submittedName>
</protein>
<keyword evidence="2" id="KW-1185">Reference proteome</keyword>
<organism evidence="1 2">
    <name type="scientific">Acaulospora colombiana</name>
    <dbReference type="NCBI Taxonomy" id="27376"/>
    <lineage>
        <taxon>Eukaryota</taxon>
        <taxon>Fungi</taxon>
        <taxon>Fungi incertae sedis</taxon>
        <taxon>Mucoromycota</taxon>
        <taxon>Glomeromycotina</taxon>
        <taxon>Glomeromycetes</taxon>
        <taxon>Diversisporales</taxon>
        <taxon>Acaulosporaceae</taxon>
        <taxon>Acaulospora</taxon>
    </lineage>
</organism>
<comment type="caution">
    <text evidence="1">The sequence shown here is derived from an EMBL/GenBank/DDBJ whole genome shotgun (WGS) entry which is preliminary data.</text>
</comment>
<reference evidence="1" key="1">
    <citation type="submission" date="2021-06" db="EMBL/GenBank/DDBJ databases">
        <authorList>
            <person name="Kallberg Y."/>
            <person name="Tangrot J."/>
            <person name="Rosling A."/>
        </authorList>
    </citation>
    <scope>NUCLEOTIDE SEQUENCE</scope>
    <source>
        <strain evidence="1">CL356</strain>
    </source>
</reference>
<name>A0ACA9K033_9GLOM</name>
<dbReference type="EMBL" id="CAJVPT010000446">
    <property type="protein sequence ID" value="CAG8444703.1"/>
    <property type="molecule type" value="Genomic_DNA"/>
</dbReference>
<proteinExistence type="predicted"/>
<gene>
    <name evidence="1" type="ORF">ACOLOM_LOCUS441</name>
</gene>
<dbReference type="Proteomes" id="UP000789525">
    <property type="component" value="Unassembled WGS sequence"/>
</dbReference>
<accession>A0ACA9K033</accession>
<evidence type="ECO:0000313" key="1">
    <source>
        <dbReference type="EMBL" id="CAG8444703.1"/>
    </source>
</evidence>
<sequence>MISGYWWILGKYERRCLSDPNLEVVHLNPLWNAEGKLGGKSKFIAAWIAPDLNSKGDAFISNDVITVLGIRMYENLYENPSDGGYLIAGDRGMTPAMPEHLLRHRPLSK</sequence>